<reference evidence="2" key="2">
    <citation type="submission" date="2025-08" db="UniProtKB">
        <authorList>
            <consortium name="Ensembl"/>
        </authorList>
    </citation>
    <scope>IDENTIFICATION</scope>
</reference>
<dbReference type="Ensembl" id="ENSSORT00005006922.1">
    <property type="protein sequence ID" value="ENSSORP00005006662.1"/>
    <property type="gene ID" value="ENSSORG00005003890.1"/>
</dbReference>
<evidence type="ECO:0000259" key="1">
    <source>
        <dbReference type="Pfam" id="PF05699"/>
    </source>
</evidence>
<dbReference type="Proteomes" id="UP000472271">
    <property type="component" value="Chromosome 15"/>
</dbReference>
<sequence length="549" mass="61638">WVFGKSLKYDALVNDGVGNWQKALSKFQKHETTQSHKDSVVCWKSYKASLSQGNVVEQIEAAKRNNKGNFRECMTLLEKLDPFLQKYMLPSNTTYLSCSSQNEMIECCSQEVTATIVSEMRESKMYAIMADEARDGKTEQMALCVRYMSFDAASITAAIVNQLQEKGIDQLKCVAQTYDGAAVMRGAVGGVQAHFQKQHPEVIYVHCYPHELNLVLWHTCRAVSEATELFNMLESVHSFFSKLGLEQRELVQLSNTRWACQLRSVTAVLENFTAIIECLCTVNTPVAVGLKAKLSKFSFVYLLFVFQDLLSVTAGLHRYLQKETIDIIQAPTYKDAVTKTLKQKRSDATAADLHARAKAICEANQIAVWELSSGQRQKTKRMDGFVVESTCGAGSEVCGSSDLSPNFNSYFMSKDHNLKWMKLVFIFGKNQDSELAIKSCIRMRTYKVTGENYDFLIFLKDMELDSAMPQLYKLLSLVATIGAASAGVERSFTCLKRLKSYTHNTMGQSCLSSLALLPIERTLVKSLEKTPTWLNFSTTPSLKDEQPPL</sequence>
<dbReference type="InterPro" id="IPR012337">
    <property type="entry name" value="RNaseH-like_sf"/>
</dbReference>
<dbReference type="GO" id="GO:0046983">
    <property type="term" value="F:protein dimerization activity"/>
    <property type="evidence" value="ECO:0007669"/>
    <property type="project" value="InterPro"/>
</dbReference>
<evidence type="ECO:0000313" key="2">
    <source>
        <dbReference type="Ensembl" id="ENSSORP00005006662.1"/>
    </source>
</evidence>
<dbReference type="InParanoid" id="A0A672YQ65"/>
<name>A0A672YQ65_9TELE</name>
<dbReference type="Pfam" id="PF05699">
    <property type="entry name" value="Dimer_Tnp_hAT"/>
    <property type="match status" value="1"/>
</dbReference>
<accession>A0A672YQ65</accession>
<feature type="domain" description="HAT C-terminal dimerisation" evidence="1">
    <location>
        <begin position="445"/>
        <end position="521"/>
    </location>
</feature>
<keyword evidence="3" id="KW-1185">Reference proteome</keyword>
<dbReference type="SUPFAM" id="SSF53098">
    <property type="entry name" value="Ribonuclease H-like"/>
    <property type="match status" value="1"/>
</dbReference>
<reference evidence="2" key="1">
    <citation type="submission" date="2019-06" db="EMBL/GenBank/DDBJ databases">
        <authorList>
            <consortium name="Wellcome Sanger Institute Data Sharing"/>
        </authorList>
    </citation>
    <scope>NUCLEOTIDE SEQUENCE [LARGE SCALE GENOMIC DNA]</scope>
</reference>
<dbReference type="AlphaFoldDB" id="A0A672YQ65"/>
<organism evidence="2 3">
    <name type="scientific">Sphaeramia orbicularis</name>
    <name type="common">orbiculate cardinalfish</name>
    <dbReference type="NCBI Taxonomy" id="375764"/>
    <lineage>
        <taxon>Eukaryota</taxon>
        <taxon>Metazoa</taxon>
        <taxon>Chordata</taxon>
        <taxon>Craniata</taxon>
        <taxon>Vertebrata</taxon>
        <taxon>Euteleostomi</taxon>
        <taxon>Actinopterygii</taxon>
        <taxon>Neopterygii</taxon>
        <taxon>Teleostei</taxon>
        <taxon>Neoteleostei</taxon>
        <taxon>Acanthomorphata</taxon>
        <taxon>Gobiaria</taxon>
        <taxon>Kurtiformes</taxon>
        <taxon>Apogonoidei</taxon>
        <taxon>Apogonidae</taxon>
        <taxon>Apogoninae</taxon>
        <taxon>Sphaeramia</taxon>
    </lineage>
</organism>
<reference evidence="2" key="3">
    <citation type="submission" date="2025-09" db="UniProtKB">
        <authorList>
            <consortium name="Ensembl"/>
        </authorList>
    </citation>
    <scope>IDENTIFICATION</scope>
</reference>
<protein>
    <recommendedName>
        <fullName evidence="1">HAT C-terminal dimerisation domain-containing protein</fullName>
    </recommendedName>
</protein>
<dbReference type="PANTHER" id="PTHR45749:SF37">
    <property type="entry name" value="OS05G0311600 PROTEIN"/>
    <property type="match status" value="1"/>
</dbReference>
<dbReference type="InterPro" id="IPR008906">
    <property type="entry name" value="HATC_C_dom"/>
</dbReference>
<evidence type="ECO:0000313" key="3">
    <source>
        <dbReference type="Proteomes" id="UP000472271"/>
    </source>
</evidence>
<dbReference type="PANTHER" id="PTHR45749">
    <property type="match status" value="1"/>
</dbReference>
<proteinExistence type="predicted"/>